<reference evidence="2" key="1">
    <citation type="journal article" date="2014" name="Int. J. Syst. Evol. Microbiol.">
        <title>Complete genome of a new Firmicutes species belonging to the dominant human colonic microbiota ('Ruminococcus bicirculans') reveals two chromosomes and a selective capacity to utilize plant glucans.</title>
        <authorList>
            <consortium name="NISC Comparative Sequencing Program"/>
            <person name="Wegmann U."/>
            <person name="Louis P."/>
            <person name="Goesmann A."/>
            <person name="Henrissat B."/>
            <person name="Duncan S.H."/>
            <person name="Flint H.J."/>
        </authorList>
    </citation>
    <scope>NUCLEOTIDE SEQUENCE</scope>
    <source>
        <strain evidence="2">NBRC 103408</strain>
    </source>
</reference>
<gene>
    <name evidence="2" type="ORF">GCM10007924_21130</name>
</gene>
<reference evidence="2" key="2">
    <citation type="submission" date="2023-01" db="EMBL/GenBank/DDBJ databases">
        <title>Draft genome sequence of Sneathiella chinensis strain NBRC 103408.</title>
        <authorList>
            <person name="Sun Q."/>
            <person name="Mori K."/>
        </authorList>
    </citation>
    <scope>NUCLEOTIDE SEQUENCE</scope>
    <source>
        <strain evidence="2">NBRC 103408</strain>
    </source>
</reference>
<dbReference type="Gene3D" id="1.10.10.10">
    <property type="entry name" value="Winged helix-like DNA-binding domain superfamily/Winged helix DNA-binding domain"/>
    <property type="match status" value="1"/>
</dbReference>
<comment type="caution">
    <text evidence="2">The sequence shown here is derived from an EMBL/GenBank/DDBJ whole genome shotgun (WGS) entry which is preliminary data.</text>
</comment>
<dbReference type="PIRSF" id="PIRSF036158">
    <property type="entry name" value="UCP036158_MarR"/>
    <property type="match status" value="1"/>
</dbReference>
<evidence type="ECO:0000259" key="1">
    <source>
        <dbReference type="Pfam" id="PF13463"/>
    </source>
</evidence>
<sequence>MTEKNIPHIVSSEHLASENGWQMSELEYGMIMAYNAFNRWMVRCMTAVGYSDFNGLDILVLHNVNHRQREKRLVDVAFMLNVEDSHTINYSLKKLMKSDLIQSEKRGKEMFYSTTPKGAEVCAEYRKVRDVCLLESAAATDRDFNEISKTATVLRSVSGLYDQAARAAASI</sequence>
<dbReference type="Pfam" id="PF13463">
    <property type="entry name" value="HTH_27"/>
    <property type="match status" value="1"/>
</dbReference>
<dbReference type="SUPFAM" id="SSF46785">
    <property type="entry name" value="Winged helix' DNA-binding domain"/>
    <property type="match status" value="1"/>
</dbReference>
<dbReference type="InterPro" id="IPR036388">
    <property type="entry name" value="WH-like_DNA-bd_sf"/>
</dbReference>
<dbReference type="Proteomes" id="UP001161409">
    <property type="component" value="Unassembled WGS sequence"/>
</dbReference>
<keyword evidence="3" id="KW-1185">Reference proteome</keyword>
<dbReference type="InterPro" id="IPR000835">
    <property type="entry name" value="HTH_MarR-typ"/>
</dbReference>
<evidence type="ECO:0000313" key="3">
    <source>
        <dbReference type="Proteomes" id="UP001161409"/>
    </source>
</evidence>
<dbReference type="RefSeq" id="WP_169560992.1">
    <property type="nucleotide sequence ID" value="NZ_BSNF01000008.1"/>
</dbReference>
<proteinExistence type="predicted"/>
<organism evidence="2 3">
    <name type="scientific">Sneathiella chinensis</name>
    <dbReference type="NCBI Taxonomy" id="349750"/>
    <lineage>
        <taxon>Bacteria</taxon>
        <taxon>Pseudomonadati</taxon>
        <taxon>Pseudomonadota</taxon>
        <taxon>Alphaproteobacteria</taxon>
        <taxon>Sneathiellales</taxon>
        <taxon>Sneathiellaceae</taxon>
        <taxon>Sneathiella</taxon>
    </lineage>
</organism>
<dbReference type="InterPro" id="IPR036390">
    <property type="entry name" value="WH_DNA-bd_sf"/>
</dbReference>
<dbReference type="EMBL" id="BSNF01000008">
    <property type="protein sequence ID" value="GLQ06892.1"/>
    <property type="molecule type" value="Genomic_DNA"/>
</dbReference>
<accession>A0ABQ5U484</accession>
<name>A0ABQ5U484_9PROT</name>
<evidence type="ECO:0000313" key="2">
    <source>
        <dbReference type="EMBL" id="GLQ06892.1"/>
    </source>
</evidence>
<dbReference type="InterPro" id="IPR014601">
    <property type="entry name" value="Trans_reg_MarR_HTH"/>
</dbReference>
<protein>
    <submittedName>
        <fullName evidence="2">Transcriptional regulator</fullName>
    </submittedName>
</protein>
<feature type="domain" description="HTH marR-type" evidence="1">
    <location>
        <begin position="53"/>
        <end position="118"/>
    </location>
</feature>